<organism evidence="3 4">
    <name type="scientific">Methylomagnum ishizawai</name>
    <dbReference type="NCBI Taxonomy" id="1760988"/>
    <lineage>
        <taxon>Bacteria</taxon>
        <taxon>Pseudomonadati</taxon>
        <taxon>Pseudomonadota</taxon>
        <taxon>Gammaproteobacteria</taxon>
        <taxon>Methylococcales</taxon>
        <taxon>Methylococcaceae</taxon>
        <taxon>Methylomagnum</taxon>
    </lineage>
</organism>
<proteinExistence type="predicted"/>
<gene>
    <name evidence="3" type="ORF">SAMN02949497_2167</name>
</gene>
<dbReference type="EMBL" id="FXAM01000001">
    <property type="protein sequence ID" value="SMF94832.1"/>
    <property type="molecule type" value="Genomic_DNA"/>
</dbReference>
<dbReference type="AlphaFoldDB" id="A0A1Y6D2P1"/>
<protein>
    <recommendedName>
        <fullName evidence="2">DUF2272 domain-containing protein</fullName>
    </recommendedName>
</protein>
<evidence type="ECO:0000313" key="3">
    <source>
        <dbReference type="EMBL" id="SMF94832.1"/>
    </source>
</evidence>
<sequence length="255" mass="28486">MNSKALVLSLCVALAGCAGHKKKPEPAPVPAQPSRTATHKPAEAEMSPVKRDIIELARREWEFFGRQTVVLDGEEESIPHVGKWEDDADAYIYRVNWYWRAVDKPHLDGRDCRQPWSAAFVSWIMREAGVSSYQFEPSEAHWGYLSRIVAEAGDPYAAFAPREIGEYSPRPGDLICATRGGPDEMPVPGQGFRSVLLEHTKLHCDIVVERGGDTLAAIGGNVRNSVSKTLLKLDPEGLVRPSQRRPWFMVLENRL</sequence>
<dbReference type="InterPro" id="IPR019262">
    <property type="entry name" value="DUF2272"/>
</dbReference>
<feature type="domain" description="DUF2272" evidence="2">
    <location>
        <begin position="110"/>
        <end position="252"/>
    </location>
</feature>
<evidence type="ECO:0000256" key="1">
    <source>
        <dbReference type="SAM" id="MobiDB-lite"/>
    </source>
</evidence>
<name>A0A1Y6D2P1_9GAMM</name>
<keyword evidence="4" id="KW-1185">Reference proteome</keyword>
<dbReference type="Proteomes" id="UP000192923">
    <property type="component" value="Unassembled WGS sequence"/>
</dbReference>
<feature type="region of interest" description="Disordered" evidence="1">
    <location>
        <begin position="20"/>
        <end position="44"/>
    </location>
</feature>
<evidence type="ECO:0000259" key="2">
    <source>
        <dbReference type="Pfam" id="PF10030"/>
    </source>
</evidence>
<accession>A0A1Y6D2P1</accession>
<dbReference type="Pfam" id="PF10030">
    <property type="entry name" value="DUF2272"/>
    <property type="match status" value="1"/>
</dbReference>
<dbReference type="PROSITE" id="PS51257">
    <property type="entry name" value="PROKAR_LIPOPROTEIN"/>
    <property type="match status" value="1"/>
</dbReference>
<dbReference type="STRING" id="1760988.SAMN02949497_2167"/>
<evidence type="ECO:0000313" key="4">
    <source>
        <dbReference type="Proteomes" id="UP000192923"/>
    </source>
</evidence>
<reference evidence="3 4" key="1">
    <citation type="submission" date="2016-12" db="EMBL/GenBank/DDBJ databases">
        <authorList>
            <person name="Song W.-J."/>
            <person name="Kurnit D.M."/>
        </authorList>
    </citation>
    <scope>NUCLEOTIDE SEQUENCE [LARGE SCALE GENOMIC DNA]</scope>
    <source>
        <strain evidence="3 4">175</strain>
    </source>
</reference>